<protein>
    <submittedName>
        <fullName evidence="1">Uncharacterized protein</fullName>
    </submittedName>
</protein>
<organism evidence="1 2">
    <name type="scientific">Rhodobacter xanthinilyticus</name>
    <dbReference type="NCBI Taxonomy" id="1850250"/>
    <lineage>
        <taxon>Bacteria</taxon>
        <taxon>Pseudomonadati</taxon>
        <taxon>Pseudomonadota</taxon>
        <taxon>Alphaproteobacteria</taxon>
        <taxon>Rhodobacterales</taxon>
        <taxon>Rhodobacter group</taxon>
        <taxon>Rhodobacter</taxon>
    </lineage>
</organism>
<dbReference type="EMBL" id="CP017781">
    <property type="protein sequence ID" value="AOZ69312.1"/>
    <property type="molecule type" value="Genomic_DNA"/>
</dbReference>
<keyword evidence="2" id="KW-1185">Reference proteome</keyword>
<evidence type="ECO:0000313" key="2">
    <source>
        <dbReference type="Proteomes" id="UP000176562"/>
    </source>
</evidence>
<proteinExistence type="predicted"/>
<dbReference type="Proteomes" id="UP000176562">
    <property type="component" value="Chromosome"/>
</dbReference>
<sequence length="299" mass="30718">MPSLSFSIPAVAQRAAGRSQLRARYSFTTGVLPAGVTFARATTGSYRDSSGALQLAPVDVPRFDHTTTGAIRGLLIEAAATSKLTVRNANPTVVSDLVSSAWAGVNLSIVTDAAELAAAKLSGVVGTVLKIEADGSSALAAISLPGVTGSTNPHVFSAYARVVSGQISLRGAGTGTTYVRTDVTAGGYARHEVQFLPGSTSAFCRIYTETATTLAYVALPNMTEATLRSSVIVQNGAATTRAADIARITNLPAGSYDLRVVADGVSTILPGVAIAGPYWPAAATGRVEKIEVYREGALQ</sequence>
<reference evidence="1 2" key="1">
    <citation type="submission" date="2016-10" db="EMBL/GenBank/DDBJ databases">
        <title>Rhodobacter sp. LPB0142, isolated from sea water.</title>
        <authorList>
            <person name="Kim E."/>
            <person name="Yi H."/>
        </authorList>
    </citation>
    <scope>NUCLEOTIDE SEQUENCE [LARGE SCALE GENOMIC DNA]</scope>
    <source>
        <strain evidence="1 2">LPB0142</strain>
    </source>
</reference>
<dbReference type="STRING" id="1850250.LPB142_08280"/>
<dbReference type="AlphaFoldDB" id="A0A1D9MBT3"/>
<evidence type="ECO:0000313" key="1">
    <source>
        <dbReference type="EMBL" id="AOZ69312.1"/>
    </source>
</evidence>
<dbReference type="KEGG" id="rhp:LPB142_08280"/>
<dbReference type="RefSeq" id="WP_071166083.1">
    <property type="nucleotide sequence ID" value="NZ_CP017781.1"/>
</dbReference>
<name>A0A1D9MBT3_9RHOB</name>
<accession>A0A1D9MBT3</accession>
<gene>
    <name evidence="1" type="ORF">LPB142_08280</name>
</gene>